<evidence type="ECO:0000256" key="1">
    <source>
        <dbReference type="ARBA" id="ARBA00022729"/>
    </source>
</evidence>
<dbReference type="PANTHER" id="PTHR11738:SF193">
    <property type="entry name" value="IMMUNOGLOBULIN SUBTYPE DOMAIN-CONTAINING PROTEIN"/>
    <property type="match status" value="1"/>
</dbReference>
<sequence>MAPGMALLLGLVSALDQRLWAHSGSPSQPSIWAEPGAVTPNGSSVSIFCRVPPGVTRLYLFRGEPSDMWHDISSEGAQDVVEFLLQNVVHTNAGTYHCVYWEREVWVGFSESLELTVTGIYKDKPSLTTHPGPQVASGGNVTLLCQAPHFYDNFILCRNRGASLPQDCSHQGHHSFLISPDSLAEGGTYTCYVSHRTYSCLWSLPSDPLDLSFTDYRAENIIQLSLAALVLLVLMALLMDAWKSRGDLMKGPHCPPLQLQLRQNPTPALTAIMFSSSMDSSKPGGEPYDRHLEGGQEMVEFSLQGVTQAMAGVYYCHYWKKEIWSECTESLELMNDKPSLTAVRGPQVASGGNVTLLCHSLYLYDSYLLCRGGGASFPQACSRQQHSSFLISPVSLGQAGTYVCYGSLDLSSYLWTLPSDPLVVSVTCPAHPTVIVVSSTAAAFLLLVLLLLLLCLCRRRAKRRAAHHGTKSQRSFGPCMQIQGDNKEGILEDLEPEADGQRDTQVSMAEDPREVTYAQLWPEGLRESAALLPSCEPEEPSTQPCVYATFTLS</sequence>
<evidence type="ECO:0000256" key="5">
    <source>
        <dbReference type="SAM" id="SignalP"/>
    </source>
</evidence>
<dbReference type="InterPro" id="IPR003006">
    <property type="entry name" value="Ig/MHC_CS"/>
</dbReference>
<gene>
    <name evidence="8" type="primary">LOC101720880</name>
</gene>
<feature type="domain" description="Ig-like" evidence="6">
    <location>
        <begin position="125"/>
        <end position="212"/>
    </location>
</feature>
<keyword evidence="4" id="KW-1133">Transmembrane helix</keyword>
<dbReference type="Pfam" id="PF13895">
    <property type="entry name" value="Ig_2"/>
    <property type="match status" value="1"/>
</dbReference>
<dbReference type="InterPro" id="IPR007110">
    <property type="entry name" value="Ig-like_dom"/>
</dbReference>
<dbReference type="AlphaFoldDB" id="A0AAX6RYY2"/>
<feature type="chain" id="PRO_5043399709" evidence="5">
    <location>
        <begin position="22"/>
        <end position="553"/>
    </location>
</feature>
<dbReference type="PROSITE" id="PS50835">
    <property type="entry name" value="IG_LIKE"/>
    <property type="match status" value="2"/>
</dbReference>
<feature type="domain" description="Ig-like" evidence="6">
    <location>
        <begin position="29"/>
        <end position="98"/>
    </location>
</feature>
<dbReference type="PANTHER" id="PTHR11738">
    <property type="entry name" value="MHC CLASS I NK CELL RECEPTOR"/>
    <property type="match status" value="1"/>
</dbReference>
<dbReference type="GO" id="GO:0005886">
    <property type="term" value="C:plasma membrane"/>
    <property type="evidence" value="ECO:0007669"/>
    <property type="project" value="TreeGrafter"/>
</dbReference>
<keyword evidence="7" id="KW-1185">Reference proteome</keyword>
<dbReference type="SMART" id="SM00408">
    <property type="entry name" value="IGc2"/>
    <property type="match status" value="2"/>
</dbReference>
<dbReference type="Proteomes" id="UP000694906">
    <property type="component" value="Unplaced"/>
</dbReference>
<dbReference type="InterPro" id="IPR050412">
    <property type="entry name" value="Ig-like_Receptors_ImmuneReg"/>
</dbReference>
<feature type="transmembrane region" description="Helical" evidence="4">
    <location>
        <begin position="435"/>
        <end position="457"/>
    </location>
</feature>
<evidence type="ECO:0000313" key="8">
    <source>
        <dbReference type="RefSeq" id="XP_021101369.1"/>
    </source>
</evidence>
<evidence type="ECO:0000256" key="3">
    <source>
        <dbReference type="ARBA" id="ARBA00023319"/>
    </source>
</evidence>
<dbReference type="PROSITE" id="PS00290">
    <property type="entry name" value="IG_MHC"/>
    <property type="match status" value="1"/>
</dbReference>
<evidence type="ECO:0000256" key="2">
    <source>
        <dbReference type="ARBA" id="ARBA00023157"/>
    </source>
</evidence>
<keyword evidence="4" id="KW-0472">Membrane</keyword>
<evidence type="ECO:0000259" key="6">
    <source>
        <dbReference type="PROSITE" id="PS50835"/>
    </source>
</evidence>
<dbReference type="InterPro" id="IPR003598">
    <property type="entry name" value="Ig_sub2"/>
</dbReference>
<dbReference type="GO" id="GO:0002764">
    <property type="term" value="P:immune response-regulating signaling pathway"/>
    <property type="evidence" value="ECO:0007669"/>
    <property type="project" value="TreeGrafter"/>
</dbReference>
<feature type="signal peptide" evidence="5">
    <location>
        <begin position="1"/>
        <end position="21"/>
    </location>
</feature>
<dbReference type="InterPro" id="IPR013783">
    <property type="entry name" value="Ig-like_fold"/>
</dbReference>
<keyword evidence="2" id="KW-1015">Disulfide bond</keyword>
<keyword evidence="1 5" id="KW-0732">Signal</keyword>
<name>A0AAX6RYY2_HETGA</name>
<proteinExistence type="predicted"/>
<dbReference type="InterPro" id="IPR036179">
    <property type="entry name" value="Ig-like_dom_sf"/>
</dbReference>
<keyword evidence="4" id="KW-0812">Transmembrane</keyword>
<reference evidence="8" key="1">
    <citation type="submission" date="2025-08" db="UniProtKB">
        <authorList>
            <consortium name="RefSeq"/>
        </authorList>
    </citation>
    <scope>IDENTIFICATION</scope>
</reference>
<evidence type="ECO:0000256" key="4">
    <source>
        <dbReference type="SAM" id="Phobius"/>
    </source>
</evidence>
<dbReference type="FunFam" id="2.60.40.10:FF:000049">
    <property type="entry name" value="Leukocyte immunoglobulin-like receptor subfamily B member 1"/>
    <property type="match status" value="3"/>
</dbReference>
<dbReference type="InterPro" id="IPR003599">
    <property type="entry name" value="Ig_sub"/>
</dbReference>
<dbReference type="RefSeq" id="XP_021101369.1">
    <property type="nucleotide sequence ID" value="XM_021245710.1"/>
</dbReference>
<accession>A0AAX6RYY2</accession>
<dbReference type="SMART" id="SM00409">
    <property type="entry name" value="IG"/>
    <property type="match status" value="3"/>
</dbReference>
<organism evidence="7 8">
    <name type="scientific">Heterocephalus glaber</name>
    <name type="common">Naked mole rat</name>
    <dbReference type="NCBI Taxonomy" id="10181"/>
    <lineage>
        <taxon>Eukaryota</taxon>
        <taxon>Metazoa</taxon>
        <taxon>Chordata</taxon>
        <taxon>Craniata</taxon>
        <taxon>Vertebrata</taxon>
        <taxon>Euteleostomi</taxon>
        <taxon>Mammalia</taxon>
        <taxon>Eutheria</taxon>
        <taxon>Euarchontoglires</taxon>
        <taxon>Glires</taxon>
        <taxon>Rodentia</taxon>
        <taxon>Hystricomorpha</taxon>
        <taxon>Bathyergidae</taxon>
        <taxon>Heterocephalus</taxon>
    </lineage>
</organism>
<dbReference type="GeneID" id="101720880"/>
<protein>
    <submittedName>
        <fullName evidence="8">Leukocyte immunoglobulin-like receptor subfamily A member 6</fullName>
    </submittedName>
</protein>
<evidence type="ECO:0000313" key="7">
    <source>
        <dbReference type="Proteomes" id="UP000694906"/>
    </source>
</evidence>
<keyword evidence="3" id="KW-0393">Immunoglobulin domain</keyword>
<dbReference type="Gene3D" id="2.60.40.10">
    <property type="entry name" value="Immunoglobulins"/>
    <property type="match status" value="4"/>
</dbReference>
<dbReference type="SUPFAM" id="SSF48726">
    <property type="entry name" value="Immunoglobulin"/>
    <property type="match status" value="4"/>
</dbReference>